<keyword evidence="3" id="KW-1015">Disulfide bond</keyword>
<keyword evidence="2" id="KW-0201">Cytochrome c-type biogenesis</keyword>
<dbReference type="InterPro" id="IPR017937">
    <property type="entry name" value="Thioredoxin_CS"/>
</dbReference>
<proteinExistence type="predicted"/>
<evidence type="ECO:0000256" key="2">
    <source>
        <dbReference type="ARBA" id="ARBA00022748"/>
    </source>
</evidence>
<dbReference type="SUPFAM" id="SSF52833">
    <property type="entry name" value="Thioredoxin-like"/>
    <property type="match status" value="1"/>
</dbReference>
<organism evidence="7 8">
    <name type="scientific">Pedobacter hiemivivus</name>
    <dbReference type="NCBI Taxonomy" id="2530454"/>
    <lineage>
        <taxon>Bacteria</taxon>
        <taxon>Pseudomonadati</taxon>
        <taxon>Bacteroidota</taxon>
        <taxon>Sphingobacteriia</taxon>
        <taxon>Sphingobacteriales</taxon>
        <taxon>Sphingobacteriaceae</taxon>
        <taxon>Pedobacter</taxon>
    </lineage>
</organism>
<evidence type="ECO:0000313" key="8">
    <source>
        <dbReference type="Proteomes" id="UP000309594"/>
    </source>
</evidence>
<evidence type="ECO:0000256" key="5">
    <source>
        <dbReference type="SAM" id="SignalP"/>
    </source>
</evidence>
<evidence type="ECO:0000313" key="7">
    <source>
        <dbReference type="EMBL" id="TKC63990.1"/>
    </source>
</evidence>
<keyword evidence="4" id="KW-0676">Redox-active center</keyword>
<name>A0A4U1GLU8_9SPHI</name>
<feature type="chain" id="PRO_5020323420" evidence="5">
    <location>
        <begin position="21"/>
        <end position="346"/>
    </location>
</feature>
<feature type="domain" description="Thioredoxin" evidence="6">
    <location>
        <begin position="206"/>
        <end position="346"/>
    </location>
</feature>
<protein>
    <submittedName>
        <fullName evidence="7">AhpC/TSA family protein</fullName>
    </submittedName>
</protein>
<dbReference type="GO" id="GO:0017004">
    <property type="term" value="P:cytochrome complex assembly"/>
    <property type="evidence" value="ECO:0007669"/>
    <property type="project" value="UniProtKB-KW"/>
</dbReference>
<evidence type="ECO:0000256" key="4">
    <source>
        <dbReference type="ARBA" id="ARBA00023284"/>
    </source>
</evidence>
<dbReference type="InterPro" id="IPR036249">
    <property type="entry name" value="Thioredoxin-like_sf"/>
</dbReference>
<dbReference type="InterPro" id="IPR013766">
    <property type="entry name" value="Thioredoxin_domain"/>
</dbReference>
<dbReference type="EMBL" id="SWDX01000002">
    <property type="protein sequence ID" value="TKC63990.1"/>
    <property type="molecule type" value="Genomic_DNA"/>
</dbReference>
<dbReference type="AlphaFoldDB" id="A0A4U1GLU8"/>
<dbReference type="GO" id="GO:0016209">
    <property type="term" value="F:antioxidant activity"/>
    <property type="evidence" value="ECO:0007669"/>
    <property type="project" value="InterPro"/>
</dbReference>
<accession>A0A4U1GLU8</accession>
<evidence type="ECO:0000256" key="3">
    <source>
        <dbReference type="ARBA" id="ARBA00023157"/>
    </source>
</evidence>
<dbReference type="GO" id="GO:0016491">
    <property type="term" value="F:oxidoreductase activity"/>
    <property type="evidence" value="ECO:0007669"/>
    <property type="project" value="InterPro"/>
</dbReference>
<sequence length="346" mass="39276">MKRTIIILAMLLPILTMAQAGKITINGLIQSDTTIGGKIYLNYYDYENNIQRKDSCVLKHNQYHFEVATPDGALRCVMTWGRRRMIPDTVKKQYTVGWAEAGKVTSFKHTIDFKNESVTGSDVQTDLEKIQKEHSLRKRAPDAINEAYIRQHPSSWLSYLLLDQDVRGKVISPEKAFELYQVFGADLKKYRLVSKLGERVDLNGKTAVGSMAIEFTLNDVNDKPVSVSSFRGKYVLVDFWASWCGPCRAETPYVAKAWDKYKDKGFDVLSVSFDYPGQKKAWMEAIKSDHMVWTQVSDLKGMKSEVAVMYNLATIPANFLLDPSGKIIARNLRGPEVERKLAEVIK</sequence>
<dbReference type="Proteomes" id="UP000309594">
    <property type="component" value="Unassembled WGS sequence"/>
</dbReference>
<dbReference type="PROSITE" id="PS00194">
    <property type="entry name" value="THIOREDOXIN_1"/>
    <property type="match status" value="1"/>
</dbReference>
<dbReference type="PANTHER" id="PTHR42852">
    <property type="entry name" value="THIOL:DISULFIDE INTERCHANGE PROTEIN DSBE"/>
    <property type="match status" value="1"/>
</dbReference>
<reference evidence="7 8" key="1">
    <citation type="submission" date="2019-04" db="EMBL/GenBank/DDBJ databases">
        <title>Pedobacter sp. RP-1-16 sp. nov., isolated from Arctic soil.</title>
        <authorList>
            <person name="Dahal R.H."/>
            <person name="Kim D.-U."/>
        </authorList>
    </citation>
    <scope>NUCLEOTIDE SEQUENCE [LARGE SCALE GENOMIC DNA]</scope>
    <source>
        <strain evidence="7 8">RP-1-16</strain>
    </source>
</reference>
<dbReference type="InterPro" id="IPR050553">
    <property type="entry name" value="Thioredoxin_ResA/DsbE_sf"/>
</dbReference>
<comment type="subcellular location">
    <subcellularLocation>
        <location evidence="1">Cell envelope</location>
    </subcellularLocation>
</comment>
<keyword evidence="5" id="KW-0732">Signal</keyword>
<comment type="caution">
    <text evidence="7">The sequence shown here is derived from an EMBL/GenBank/DDBJ whole genome shotgun (WGS) entry which is preliminary data.</text>
</comment>
<dbReference type="RefSeq" id="WP_136879540.1">
    <property type="nucleotide sequence ID" value="NZ_SWDX01000002.1"/>
</dbReference>
<feature type="signal peptide" evidence="5">
    <location>
        <begin position="1"/>
        <end position="20"/>
    </location>
</feature>
<dbReference type="PROSITE" id="PS51352">
    <property type="entry name" value="THIOREDOXIN_2"/>
    <property type="match status" value="1"/>
</dbReference>
<dbReference type="InterPro" id="IPR000866">
    <property type="entry name" value="AhpC/TSA"/>
</dbReference>
<evidence type="ECO:0000256" key="1">
    <source>
        <dbReference type="ARBA" id="ARBA00004196"/>
    </source>
</evidence>
<gene>
    <name evidence="7" type="ORF">FBD94_06515</name>
</gene>
<dbReference type="Pfam" id="PF00578">
    <property type="entry name" value="AhpC-TSA"/>
    <property type="match status" value="1"/>
</dbReference>
<dbReference type="PANTHER" id="PTHR42852:SF6">
    <property type="entry name" value="THIOL:DISULFIDE INTERCHANGE PROTEIN DSBE"/>
    <property type="match status" value="1"/>
</dbReference>
<dbReference type="GO" id="GO:0030313">
    <property type="term" value="C:cell envelope"/>
    <property type="evidence" value="ECO:0007669"/>
    <property type="project" value="UniProtKB-SubCell"/>
</dbReference>
<dbReference type="CDD" id="cd02966">
    <property type="entry name" value="TlpA_like_family"/>
    <property type="match status" value="1"/>
</dbReference>
<evidence type="ECO:0000259" key="6">
    <source>
        <dbReference type="PROSITE" id="PS51352"/>
    </source>
</evidence>
<dbReference type="Gene3D" id="3.40.30.10">
    <property type="entry name" value="Glutaredoxin"/>
    <property type="match status" value="1"/>
</dbReference>